<reference evidence="2" key="1">
    <citation type="journal article" date="2023" name="Nat. Plants">
        <title>Single-cell RNA sequencing provides a high-resolution roadmap for understanding the multicellular compartmentation of specialized metabolism.</title>
        <authorList>
            <person name="Sun S."/>
            <person name="Shen X."/>
            <person name="Li Y."/>
            <person name="Li Y."/>
            <person name="Wang S."/>
            <person name="Li R."/>
            <person name="Zhang H."/>
            <person name="Shen G."/>
            <person name="Guo B."/>
            <person name="Wei J."/>
            <person name="Xu J."/>
            <person name="St-Pierre B."/>
            <person name="Chen S."/>
            <person name="Sun C."/>
        </authorList>
    </citation>
    <scope>NUCLEOTIDE SEQUENCE [LARGE SCALE GENOMIC DNA]</scope>
</reference>
<accession>A0ACC0CBQ6</accession>
<sequence>MDRAFFDKVVPSPKELLGANDRISPSCKFLFFALVRLVVGDPHNAILVQRANKIYISPFTAKQEEDVRKIKGNLSKFHSETLEEVLQLWESSGLLDIKSKVVLPVKLANPLSIIEYHTWWNSRTYKVSKVVRVKLPSSTRILLLLELVVHLKHLKRLQL</sequence>
<keyword evidence="2" id="KW-1185">Reference proteome</keyword>
<name>A0ACC0CBQ6_CATRO</name>
<evidence type="ECO:0000313" key="2">
    <source>
        <dbReference type="Proteomes" id="UP001060085"/>
    </source>
</evidence>
<gene>
    <name evidence="1" type="ORF">M9H77_03583</name>
</gene>
<comment type="caution">
    <text evidence="1">The sequence shown here is derived from an EMBL/GenBank/DDBJ whole genome shotgun (WGS) entry which is preliminary data.</text>
</comment>
<dbReference type="EMBL" id="CM044701">
    <property type="protein sequence ID" value="KAI5682355.1"/>
    <property type="molecule type" value="Genomic_DNA"/>
</dbReference>
<dbReference type="Proteomes" id="UP001060085">
    <property type="component" value="Linkage Group LG01"/>
</dbReference>
<evidence type="ECO:0000313" key="1">
    <source>
        <dbReference type="EMBL" id="KAI5682355.1"/>
    </source>
</evidence>
<organism evidence="1 2">
    <name type="scientific">Catharanthus roseus</name>
    <name type="common">Madagascar periwinkle</name>
    <name type="synonym">Vinca rosea</name>
    <dbReference type="NCBI Taxonomy" id="4058"/>
    <lineage>
        <taxon>Eukaryota</taxon>
        <taxon>Viridiplantae</taxon>
        <taxon>Streptophyta</taxon>
        <taxon>Embryophyta</taxon>
        <taxon>Tracheophyta</taxon>
        <taxon>Spermatophyta</taxon>
        <taxon>Magnoliopsida</taxon>
        <taxon>eudicotyledons</taxon>
        <taxon>Gunneridae</taxon>
        <taxon>Pentapetalae</taxon>
        <taxon>asterids</taxon>
        <taxon>lamiids</taxon>
        <taxon>Gentianales</taxon>
        <taxon>Apocynaceae</taxon>
        <taxon>Rauvolfioideae</taxon>
        <taxon>Vinceae</taxon>
        <taxon>Catharanthinae</taxon>
        <taxon>Catharanthus</taxon>
    </lineage>
</organism>
<proteinExistence type="predicted"/>
<protein>
    <submittedName>
        <fullName evidence="1">Uncharacterized protein</fullName>
    </submittedName>
</protein>